<name>A0A7W8ZN41_9SPHI</name>
<keyword evidence="1" id="KW-0812">Transmembrane</keyword>
<keyword evidence="1" id="KW-1133">Transmembrane helix</keyword>
<evidence type="ECO:0000313" key="4">
    <source>
        <dbReference type="Proteomes" id="UP000537204"/>
    </source>
</evidence>
<dbReference type="SUPFAM" id="SSF54913">
    <property type="entry name" value="GlnB-like"/>
    <property type="match status" value="1"/>
</dbReference>
<organism evidence="3 4">
    <name type="scientific">Pedobacter cryoconitis</name>
    <dbReference type="NCBI Taxonomy" id="188932"/>
    <lineage>
        <taxon>Bacteria</taxon>
        <taxon>Pseudomonadati</taxon>
        <taxon>Bacteroidota</taxon>
        <taxon>Sphingobacteriia</taxon>
        <taxon>Sphingobacteriales</taxon>
        <taxon>Sphingobacteriaceae</taxon>
        <taxon>Pedobacter</taxon>
    </lineage>
</organism>
<dbReference type="Proteomes" id="UP000537204">
    <property type="component" value="Unassembled WGS sequence"/>
</dbReference>
<feature type="transmembrane region" description="Helical" evidence="1">
    <location>
        <begin position="112"/>
        <end position="128"/>
    </location>
</feature>
<gene>
    <name evidence="3" type="ORF">HDE68_002982</name>
</gene>
<accession>A0A7W8ZN41</accession>
<dbReference type="Gene3D" id="3.30.70.790">
    <property type="entry name" value="UreE, C-terminal domain"/>
    <property type="match status" value="1"/>
</dbReference>
<reference evidence="3 4" key="1">
    <citation type="submission" date="2020-08" db="EMBL/GenBank/DDBJ databases">
        <title>Genomic Encyclopedia of Type Strains, Phase IV (KMG-V): Genome sequencing to study the core and pangenomes of soil and plant-associated prokaryotes.</title>
        <authorList>
            <person name="Whitman W."/>
        </authorList>
    </citation>
    <scope>NUCLEOTIDE SEQUENCE [LARGE SCALE GENOMIC DNA]</scope>
    <source>
        <strain evidence="3 4">S3M1</strain>
    </source>
</reference>
<dbReference type="Pfam" id="PF09413">
    <property type="entry name" value="DUF2007"/>
    <property type="match status" value="1"/>
</dbReference>
<comment type="caution">
    <text evidence="3">The sequence shown here is derived from an EMBL/GenBank/DDBJ whole genome shotgun (WGS) entry which is preliminary data.</text>
</comment>
<evidence type="ECO:0000259" key="2">
    <source>
        <dbReference type="Pfam" id="PF09413"/>
    </source>
</evidence>
<sequence length="144" mass="16493">MTDKIILYKSFYNPIEANIIRARLEDSGIPCFLVDENISTIQPLYNQAVGGVKLMVFEKDTLKIDSLLAENNDLVDNEDQFFTDKPVNDVKKKCEKCGSENVAFGQATKGRFSWWVTVISIMLLVYPFKVNKCFHCYDCGNEFQ</sequence>
<dbReference type="EMBL" id="JACHCE010000004">
    <property type="protein sequence ID" value="MBB5637069.1"/>
    <property type="molecule type" value="Genomic_DNA"/>
</dbReference>
<dbReference type="InterPro" id="IPR011322">
    <property type="entry name" value="N-reg_PII-like_a/b"/>
</dbReference>
<keyword evidence="1" id="KW-0472">Membrane</keyword>
<dbReference type="AlphaFoldDB" id="A0A7W8ZN41"/>
<feature type="domain" description="DUF2007" evidence="2">
    <location>
        <begin position="13"/>
        <end position="64"/>
    </location>
</feature>
<dbReference type="InterPro" id="IPR018551">
    <property type="entry name" value="DUF2007"/>
</dbReference>
<evidence type="ECO:0000256" key="1">
    <source>
        <dbReference type="SAM" id="Phobius"/>
    </source>
</evidence>
<dbReference type="RefSeq" id="WP_183882957.1">
    <property type="nucleotide sequence ID" value="NZ_JACHCD010000004.1"/>
</dbReference>
<evidence type="ECO:0000313" key="3">
    <source>
        <dbReference type="EMBL" id="MBB5637069.1"/>
    </source>
</evidence>
<proteinExistence type="predicted"/>
<protein>
    <recommendedName>
        <fullName evidence="2">DUF2007 domain-containing protein</fullName>
    </recommendedName>
</protein>